<accession>A0ACC1WW65</accession>
<evidence type="ECO:0000313" key="1">
    <source>
        <dbReference type="EMBL" id="KAJ4703232.1"/>
    </source>
</evidence>
<gene>
    <name evidence="1" type="ORF">OWV82_023162</name>
</gene>
<dbReference type="EMBL" id="CM051406">
    <property type="protein sequence ID" value="KAJ4703232.1"/>
    <property type="molecule type" value="Genomic_DNA"/>
</dbReference>
<dbReference type="Proteomes" id="UP001164539">
    <property type="component" value="Chromosome 13"/>
</dbReference>
<proteinExistence type="predicted"/>
<sequence length="211" mass="23612">MTKCPNQKEAYFWGGGTENPCCLVRYADRSFSGILDLDPAMSLTDADKITSNLTQFDMIWERLMERTIKRASIGSCRPKFATEEEDLTNLRQIYALMHCTPHISQNDSEVCLRQSVSAYLTCCHGKEGGYVLRPNCNFRWGLYSFYNETVCPSPAPSPGSSTISKDNGGIAAGIDVIIVVSAVIFVAIAVFTTYVFFNRRKKKKERILTCS</sequence>
<name>A0ACC1WW65_MELAZ</name>
<reference evidence="1 2" key="1">
    <citation type="journal article" date="2023" name="Science">
        <title>Complex scaffold remodeling in plant triterpene biosynthesis.</title>
        <authorList>
            <person name="De La Pena R."/>
            <person name="Hodgson H."/>
            <person name="Liu J.C."/>
            <person name="Stephenson M.J."/>
            <person name="Martin A.C."/>
            <person name="Owen C."/>
            <person name="Harkess A."/>
            <person name="Leebens-Mack J."/>
            <person name="Jimenez L.E."/>
            <person name="Osbourn A."/>
            <person name="Sattely E.S."/>
        </authorList>
    </citation>
    <scope>NUCLEOTIDE SEQUENCE [LARGE SCALE GENOMIC DNA]</scope>
    <source>
        <strain evidence="2">cv. JPN11</strain>
        <tissue evidence="1">Leaf</tissue>
    </source>
</reference>
<keyword evidence="2" id="KW-1185">Reference proteome</keyword>
<protein>
    <submittedName>
        <fullName evidence="1">Cysteine-rich receptor-kinase-like protein</fullName>
    </submittedName>
</protein>
<organism evidence="1 2">
    <name type="scientific">Melia azedarach</name>
    <name type="common">Chinaberry tree</name>
    <dbReference type="NCBI Taxonomy" id="155640"/>
    <lineage>
        <taxon>Eukaryota</taxon>
        <taxon>Viridiplantae</taxon>
        <taxon>Streptophyta</taxon>
        <taxon>Embryophyta</taxon>
        <taxon>Tracheophyta</taxon>
        <taxon>Spermatophyta</taxon>
        <taxon>Magnoliopsida</taxon>
        <taxon>eudicotyledons</taxon>
        <taxon>Gunneridae</taxon>
        <taxon>Pentapetalae</taxon>
        <taxon>rosids</taxon>
        <taxon>malvids</taxon>
        <taxon>Sapindales</taxon>
        <taxon>Meliaceae</taxon>
        <taxon>Melia</taxon>
    </lineage>
</organism>
<comment type="caution">
    <text evidence="1">The sequence shown here is derived from an EMBL/GenBank/DDBJ whole genome shotgun (WGS) entry which is preliminary data.</text>
</comment>
<evidence type="ECO:0000313" key="2">
    <source>
        <dbReference type="Proteomes" id="UP001164539"/>
    </source>
</evidence>